<dbReference type="SUPFAM" id="SSF49899">
    <property type="entry name" value="Concanavalin A-like lectins/glucanases"/>
    <property type="match status" value="1"/>
</dbReference>
<dbReference type="PANTHER" id="PTHR10151">
    <property type="entry name" value="ECTONUCLEOTIDE PYROPHOSPHATASE/PHOSPHODIESTERASE"/>
    <property type="match status" value="1"/>
</dbReference>
<dbReference type="Pfam" id="PF01663">
    <property type="entry name" value="Phosphodiest"/>
    <property type="match status" value="1"/>
</dbReference>
<dbReference type="Gene3D" id="3.40.720.10">
    <property type="entry name" value="Alkaline Phosphatase, subunit A"/>
    <property type="match status" value="1"/>
</dbReference>
<dbReference type="EMBL" id="JAULBC010000008">
    <property type="protein sequence ID" value="MEX6690295.1"/>
    <property type="molecule type" value="Genomic_DNA"/>
</dbReference>
<keyword evidence="2" id="KW-1015">Disulfide bond</keyword>
<feature type="domain" description="LamG-like jellyroll fold" evidence="3">
    <location>
        <begin position="317"/>
        <end position="453"/>
    </location>
</feature>
<proteinExistence type="predicted"/>
<dbReference type="PANTHER" id="PTHR10151:SF120">
    <property type="entry name" value="BIS(5'-ADENOSYL)-TRIPHOSPHATASE"/>
    <property type="match status" value="1"/>
</dbReference>
<reference evidence="4 5" key="1">
    <citation type="submission" date="2023-07" db="EMBL/GenBank/DDBJ databases">
        <authorList>
            <person name="Lian W.-H."/>
        </authorList>
    </citation>
    <scope>NUCLEOTIDE SEQUENCE [LARGE SCALE GENOMIC DNA]</scope>
    <source>
        <strain evidence="4 5">SYSU DXS3180</strain>
    </source>
</reference>
<dbReference type="InterPro" id="IPR002591">
    <property type="entry name" value="Phosphodiest/P_Trfase"/>
</dbReference>
<accession>A0ABV3ZLA0</accession>
<dbReference type="Pfam" id="PF13385">
    <property type="entry name" value="Laminin_G_3"/>
    <property type="match status" value="1"/>
</dbReference>
<gene>
    <name evidence="4" type="ORF">QTN47_22485</name>
</gene>
<dbReference type="SMART" id="SM00560">
    <property type="entry name" value="LamGL"/>
    <property type="match status" value="1"/>
</dbReference>
<evidence type="ECO:0000313" key="4">
    <source>
        <dbReference type="EMBL" id="MEX6690295.1"/>
    </source>
</evidence>
<evidence type="ECO:0000259" key="3">
    <source>
        <dbReference type="SMART" id="SM00560"/>
    </source>
</evidence>
<dbReference type="SUPFAM" id="SSF53649">
    <property type="entry name" value="Alkaline phosphatase-like"/>
    <property type="match status" value="1"/>
</dbReference>
<evidence type="ECO:0000256" key="2">
    <source>
        <dbReference type="ARBA" id="ARBA00023157"/>
    </source>
</evidence>
<dbReference type="InterPro" id="IPR013320">
    <property type="entry name" value="ConA-like_dom_sf"/>
</dbReference>
<comment type="caution">
    <text evidence="4">The sequence shown here is derived from an EMBL/GenBank/DDBJ whole genome shotgun (WGS) entry which is preliminary data.</text>
</comment>
<dbReference type="Gene3D" id="2.60.120.200">
    <property type="match status" value="1"/>
</dbReference>
<evidence type="ECO:0000313" key="5">
    <source>
        <dbReference type="Proteomes" id="UP001560573"/>
    </source>
</evidence>
<dbReference type="InterPro" id="IPR032309">
    <property type="entry name" value="DUF4983"/>
</dbReference>
<organism evidence="4 5">
    <name type="scientific">Danxiaibacter flavus</name>
    <dbReference type="NCBI Taxonomy" id="3049108"/>
    <lineage>
        <taxon>Bacteria</taxon>
        <taxon>Pseudomonadati</taxon>
        <taxon>Bacteroidota</taxon>
        <taxon>Chitinophagia</taxon>
        <taxon>Chitinophagales</taxon>
        <taxon>Chitinophagaceae</taxon>
        <taxon>Danxiaibacter</taxon>
    </lineage>
</organism>
<dbReference type="InterPro" id="IPR017850">
    <property type="entry name" value="Alkaline_phosphatase_core_sf"/>
</dbReference>
<dbReference type="PROSITE" id="PS51257">
    <property type="entry name" value="PROKAR_LIPOPROTEIN"/>
    <property type="match status" value="1"/>
</dbReference>
<keyword evidence="5" id="KW-1185">Reference proteome</keyword>
<dbReference type="Proteomes" id="UP001560573">
    <property type="component" value="Unassembled WGS sequence"/>
</dbReference>
<sequence length="551" mass="59358">MKKTSLQILAAICLLLFSGVVITSCSKQLSTGNDKQLGARLSPATALAGPSKKVLILGIDGCRQDVMMASNTPNIKSLLTNAVYSLDALTLAPTWSGNGWSTMLTGVTHLKHRVTDNNFTNPDFTDYPNFLKRVEAFDSSKRTISIAHWASINQYIIDGIDQETTTTTDLDVKNAAVASLTNDSPDVLFMAFDDVDHAGHTYGFSPSTPQYVSAIETTDGYIGQVLTALRNRPNYANEDWLIICSPDHGATDVGHGGESYLERNIFTIFNNRDFPANQIASKTFVSESTISGNVVNYNSTKVYASVSNSNYDFGQTQDFTIECRVKSNGFSGDPAILANKDWNSGNNKGFVIAGIPGGSWKVNIGDGTNRADLGGNTITDGKWHHLSVSFTRGGTMKAYQDGVLVGQTSIANVADINSSLPLVTGQDGTKSYSYTFNGQVSEVRVWKAALDSTTIVSNCGTAVTSSHPFYSSLTGYWKGINETTGYLADSGPKHINMPLSGKYTRTAQSAGLTCYRGNTVPMMVDIAYSALSWLGVPISPAWTLDGRSWLP</sequence>
<protein>
    <submittedName>
        <fullName evidence="4">DUF4983 domain-containing protein</fullName>
    </submittedName>
</protein>
<dbReference type="RefSeq" id="WP_369331709.1">
    <property type="nucleotide sequence ID" value="NZ_JAULBC010000008.1"/>
</dbReference>
<evidence type="ECO:0000256" key="1">
    <source>
        <dbReference type="ARBA" id="ARBA00022729"/>
    </source>
</evidence>
<name>A0ABV3ZLA0_9BACT</name>
<keyword evidence="1" id="KW-0732">Signal</keyword>
<dbReference type="InterPro" id="IPR006558">
    <property type="entry name" value="LamG-like"/>
</dbReference>
<dbReference type="Pfam" id="PF16356">
    <property type="entry name" value="DUF4983"/>
    <property type="match status" value="1"/>
</dbReference>